<sequence length="77" mass="8747">MTKMNSPSSLPSFPTKKLTLEKKIHSAIQMKPEKARSINIGKRKKLCGLHHIIFTSAILSICMEQMRLFCNVFVVSK</sequence>
<protein>
    <submittedName>
        <fullName evidence="1">Uncharacterized protein</fullName>
    </submittedName>
</protein>
<name>A0A0A9DRB5_ARUDO</name>
<accession>A0A0A9DRB5</accession>
<reference evidence="1" key="1">
    <citation type="submission" date="2014-09" db="EMBL/GenBank/DDBJ databases">
        <authorList>
            <person name="Magalhaes I.L.F."/>
            <person name="Oliveira U."/>
            <person name="Santos F.R."/>
            <person name="Vidigal T.H.D.A."/>
            <person name="Brescovit A.D."/>
            <person name="Santos A.J."/>
        </authorList>
    </citation>
    <scope>NUCLEOTIDE SEQUENCE</scope>
    <source>
        <tissue evidence="1">Shoot tissue taken approximately 20 cm above the soil surface</tissue>
    </source>
</reference>
<organism evidence="1">
    <name type="scientific">Arundo donax</name>
    <name type="common">Giant reed</name>
    <name type="synonym">Donax arundinaceus</name>
    <dbReference type="NCBI Taxonomy" id="35708"/>
    <lineage>
        <taxon>Eukaryota</taxon>
        <taxon>Viridiplantae</taxon>
        <taxon>Streptophyta</taxon>
        <taxon>Embryophyta</taxon>
        <taxon>Tracheophyta</taxon>
        <taxon>Spermatophyta</taxon>
        <taxon>Magnoliopsida</taxon>
        <taxon>Liliopsida</taxon>
        <taxon>Poales</taxon>
        <taxon>Poaceae</taxon>
        <taxon>PACMAD clade</taxon>
        <taxon>Arundinoideae</taxon>
        <taxon>Arundineae</taxon>
        <taxon>Arundo</taxon>
    </lineage>
</organism>
<proteinExistence type="predicted"/>
<evidence type="ECO:0000313" key="1">
    <source>
        <dbReference type="EMBL" id="JAD88190.1"/>
    </source>
</evidence>
<dbReference type="EMBL" id="GBRH01209705">
    <property type="protein sequence ID" value="JAD88190.1"/>
    <property type="molecule type" value="Transcribed_RNA"/>
</dbReference>
<dbReference type="AlphaFoldDB" id="A0A0A9DRB5"/>
<reference evidence="1" key="2">
    <citation type="journal article" date="2015" name="Data Brief">
        <title>Shoot transcriptome of the giant reed, Arundo donax.</title>
        <authorList>
            <person name="Barrero R.A."/>
            <person name="Guerrero F.D."/>
            <person name="Moolhuijzen P."/>
            <person name="Goolsby J.A."/>
            <person name="Tidwell J."/>
            <person name="Bellgard S.E."/>
            <person name="Bellgard M.I."/>
        </authorList>
    </citation>
    <scope>NUCLEOTIDE SEQUENCE</scope>
    <source>
        <tissue evidence="1">Shoot tissue taken approximately 20 cm above the soil surface</tissue>
    </source>
</reference>